<proteinExistence type="predicted"/>
<dbReference type="EMBL" id="UHJA01000001">
    <property type="protein sequence ID" value="SUP75560.1"/>
    <property type="molecule type" value="Genomic_DNA"/>
</dbReference>
<reference evidence="2 3" key="1">
    <citation type="submission" date="2018-06" db="EMBL/GenBank/DDBJ databases">
        <authorList>
            <consortium name="Pathogen Informatics"/>
            <person name="Doyle S."/>
        </authorList>
    </citation>
    <scope>NUCLEOTIDE SEQUENCE [LARGE SCALE GENOMIC DNA]</scope>
    <source>
        <strain evidence="2 3">NCTC11470</strain>
    </source>
</reference>
<organism evidence="2 3">
    <name type="scientific">Yersinia frederiksenii</name>
    <dbReference type="NCBI Taxonomy" id="29484"/>
    <lineage>
        <taxon>Bacteria</taxon>
        <taxon>Pseudomonadati</taxon>
        <taxon>Pseudomonadota</taxon>
        <taxon>Gammaproteobacteria</taxon>
        <taxon>Enterobacterales</taxon>
        <taxon>Yersiniaceae</taxon>
        <taxon>Yersinia</taxon>
    </lineage>
</organism>
<dbReference type="Proteomes" id="UP000254835">
    <property type="component" value="Unassembled WGS sequence"/>
</dbReference>
<feature type="transmembrane region" description="Helical" evidence="1">
    <location>
        <begin position="45"/>
        <end position="66"/>
    </location>
</feature>
<name>A0A380PPR4_YERFR</name>
<protein>
    <submittedName>
        <fullName evidence="2">Uncharacterized protein</fullName>
    </submittedName>
</protein>
<keyword evidence="1" id="KW-0472">Membrane</keyword>
<dbReference type="GeneID" id="57907193"/>
<sequence>MQSKHRIIVDFSLSLLERSEAAKHIKSYKEASFKPYSYIFLIKKASVYSFIFAITFTILQMIMIILKAPDDGSFMARAKVISCILLVLFGVSLALSIIYDAVLNRVMKKNQASEQADEEFSQRVKLTRYYVENITHSVTGRVYWEHIKSSYRNTGFIYIHMLNDSCVVIPERVFASEDEVASAAEFILTQMAKRKQQVG</sequence>
<evidence type="ECO:0000256" key="1">
    <source>
        <dbReference type="SAM" id="Phobius"/>
    </source>
</evidence>
<evidence type="ECO:0000313" key="2">
    <source>
        <dbReference type="EMBL" id="SUP75560.1"/>
    </source>
</evidence>
<keyword evidence="1" id="KW-1133">Transmembrane helix</keyword>
<keyword evidence="1" id="KW-0812">Transmembrane</keyword>
<dbReference type="RefSeq" id="WP_226977660.1">
    <property type="nucleotide sequence ID" value="NZ_CP023964.1"/>
</dbReference>
<accession>A0A380PPR4</accession>
<gene>
    <name evidence="2" type="ORF">NCTC11470_00573</name>
</gene>
<dbReference type="AlphaFoldDB" id="A0A380PPR4"/>
<evidence type="ECO:0000313" key="3">
    <source>
        <dbReference type="Proteomes" id="UP000254835"/>
    </source>
</evidence>
<feature type="transmembrane region" description="Helical" evidence="1">
    <location>
        <begin position="78"/>
        <end position="99"/>
    </location>
</feature>